<dbReference type="Proteomes" id="UP000231987">
    <property type="component" value="Unassembled WGS sequence"/>
</dbReference>
<proteinExistence type="predicted"/>
<gene>
    <name evidence="1" type="ORF">CEJ86_07455</name>
</gene>
<name>A0A2J0Z7U3_RHIML</name>
<accession>A0A2J0Z7U3</accession>
<evidence type="ECO:0000313" key="2">
    <source>
        <dbReference type="Proteomes" id="UP000231987"/>
    </source>
</evidence>
<dbReference type="RefSeq" id="WP_100670699.1">
    <property type="nucleotide sequence ID" value="NZ_NJGD01000002.1"/>
</dbReference>
<organism evidence="1 2">
    <name type="scientific">Rhizobium meliloti</name>
    <name type="common">Ensifer meliloti</name>
    <name type="synonym">Sinorhizobium meliloti</name>
    <dbReference type="NCBI Taxonomy" id="382"/>
    <lineage>
        <taxon>Bacteria</taxon>
        <taxon>Pseudomonadati</taxon>
        <taxon>Pseudomonadota</taxon>
        <taxon>Alphaproteobacteria</taxon>
        <taxon>Hyphomicrobiales</taxon>
        <taxon>Rhizobiaceae</taxon>
        <taxon>Sinorhizobium/Ensifer group</taxon>
        <taxon>Sinorhizobium</taxon>
    </lineage>
</organism>
<dbReference type="EMBL" id="NJGD01000002">
    <property type="protein sequence ID" value="PJR16591.1"/>
    <property type="molecule type" value="Genomic_DNA"/>
</dbReference>
<comment type="caution">
    <text evidence="1">The sequence shown here is derived from an EMBL/GenBank/DDBJ whole genome shotgun (WGS) entry which is preliminary data.</text>
</comment>
<sequence>MKFDRAWQVVQPRFILTGGQPDTERPPASSPTIFAPIIPGRPSYRWIAPNLVLSKYTTAHIVNEMVANEVVAQTFRHSATKC</sequence>
<protein>
    <submittedName>
        <fullName evidence="1">Uncharacterized protein</fullName>
    </submittedName>
</protein>
<reference evidence="1 2" key="1">
    <citation type="submission" date="2017-06" db="EMBL/GenBank/DDBJ databases">
        <title>Ensifer strains isolated from leguminous trees and herbs display diverse denitrification phenotypes with some acting as strong N2O sinks.</title>
        <authorList>
            <person name="Woliy K."/>
            <person name="Mania D."/>
            <person name="Bakken L.R."/>
            <person name="Frostegard A."/>
        </authorList>
    </citation>
    <scope>NUCLEOTIDE SEQUENCE [LARGE SCALE GENOMIC DNA]</scope>
    <source>
        <strain evidence="1 2">AC50a</strain>
    </source>
</reference>
<dbReference type="AlphaFoldDB" id="A0A2J0Z7U3"/>
<evidence type="ECO:0000313" key="1">
    <source>
        <dbReference type="EMBL" id="PJR16591.1"/>
    </source>
</evidence>